<name>A0A6J5SB11_9CAUD</name>
<dbReference type="EMBL" id="LR796833">
    <property type="protein sequence ID" value="CAB4168700.1"/>
    <property type="molecule type" value="Genomic_DNA"/>
</dbReference>
<dbReference type="InterPro" id="IPR027417">
    <property type="entry name" value="P-loop_NTPase"/>
</dbReference>
<dbReference type="Pfam" id="PF00271">
    <property type="entry name" value="Helicase_C"/>
    <property type="match status" value="1"/>
</dbReference>
<feature type="domain" description="Helicase ATP-binding" evidence="2">
    <location>
        <begin position="98"/>
        <end position="257"/>
    </location>
</feature>
<dbReference type="Pfam" id="PF00176">
    <property type="entry name" value="SNF2-rel_dom"/>
    <property type="match status" value="1"/>
</dbReference>
<evidence type="ECO:0000313" key="7">
    <source>
        <dbReference type="EMBL" id="CAB4210750.1"/>
    </source>
</evidence>
<dbReference type="InterPro" id="IPR000330">
    <property type="entry name" value="SNF2_N"/>
</dbReference>
<dbReference type="EMBL" id="LR797012">
    <property type="protein sequence ID" value="CAB4181793.1"/>
    <property type="molecule type" value="Genomic_DNA"/>
</dbReference>
<dbReference type="InterPro" id="IPR049730">
    <property type="entry name" value="SNF2/RAD54-like_C"/>
</dbReference>
<gene>
    <name evidence="6" type="ORF">UFOVP1069_67</name>
    <name evidence="7" type="ORF">UFOVP1415_41</name>
    <name evidence="4" type="ORF">UFOVP663_58</name>
    <name evidence="5" type="ORF">UFOVP894_34</name>
</gene>
<keyword evidence="7" id="KW-0547">Nucleotide-binding</keyword>
<evidence type="ECO:0000259" key="2">
    <source>
        <dbReference type="PROSITE" id="PS51192"/>
    </source>
</evidence>
<sequence>MTLTLENNVFVWRGGFETRHLPKSAGFRWDAANKRWHTADVTAAAKLREYADVTATAAFEQTVAVHAAAKIASRATDANIDIPAPAGLSYLPFQKAGIAFAHDRANVLIGDDMGLGKTIQAIGALNLDPTAKSILILCPASLRNNWKRELEKWLVVPRTIGIAETRVTPDTEIVIAHYDIFSRNCLSRALLRERTWDVLILDEAHYCKNGDAARTQKIIGGKSETGIVARRKIFLTGTPLTNRPRDLFALLNALDPALWPSFWTFAKRYCNAYRSKFGWNFDGASNLSELQDKLRSTIMVRRLKSQVLTELPAKRRQIIEITANDIVAAERAQTDSYEADLVALQIKAELAKAADDDRAYEDAVKELGAKERVAFHQIALVRHETALKKVPYVIEHLKELVEEQNVKVICFAHHRDVIDQIGAAFPGSEIAHGNYTTDERDASVRRFQTDDKCRLIVCGIQAMGVGHTLTASSTVVFAELSYVPADVTQAEDRAHRIGQHNSVLVQHIVLDGSIDAKIAQTLVSKQAVADAALDVENATAGDRIAARDAATLAEAKEAVAADVLKATEERAERDALQATRREEAATRAAKRTELAAEGAKLTPAQVEAIHAALREVASMDLDRASILNGVGFNKIDGGIGAFLAGQPSLNAVHAAIGRRIVIKYQRQFGAELLATIKGE</sequence>
<evidence type="ECO:0000313" key="6">
    <source>
        <dbReference type="EMBL" id="CAB4181793.1"/>
    </source>
</evidence>
<dbReference type="Gene3D" id="3.40.50.300">
    <property type="entry name" value="P-loop containing nucleotide triphosphate hydrolases"/>
    <property type="match status" value="1"/>
</dbReference>
<evidence type="ECO:0000259" key="3">
    <source>
        <dbReference type="PROSITE" id="PS51194"/>
    </source>
</evidence>
<evidence type="ECO:0000313" key="4">
    <source>
        <dbReference type="EMBL" id="CAB4156349.1"/>
    </source>
</evidence>
<evidence type="ECO:0000313" key="5">
    <source>
        <dbReference type="EMBL" id="CAB4168700.1"/>
    </source>
</evidence>
<dbReference type="GO" id="GO:0016787">
    <property type="term" value="F:hydrolase activity"/>
    <property type="evidence" value="ECO:0007669"/>
    <property type="project" value="UniProtKB-KW"/>
</dbReference>
<dbReference type="PROSITE" id="PS51192">
    <property type="entry name" value="HELICASE_ATP_BIND_1"/>
    <property type="match status" value="1"/>
</dbReference>
<keyword evidence="7" id="KW-0347">Helicase</keyword>
<accession>A0A6J5SB11</accession>
<dbReference type="GO" id="GO:0005524">
    <property type="term" value="F:ATP binding"/>
    <property type="evidence" value="ECO:0007669"/>
    <property type="project" value="InterPro"/>
</dbReference>
<dbReference type="GO" id="GO:0004386">
    <property type="term" value="F:helicase activity"/>
    <property type="evidence" value="ECO:0007669"/>
    <property type="project" value="UniProtKB-KW"/>
</dbReference>
<evidence type="ECO:0000256" key="1">
    <source>
        <dbReference type="ARBA" id="ARBA00022801"/>
    </source>
</evidence>
<dbReference type="Gene3D" id="3.40.50.10810">
    <property type="entry name" value="Tandem AAA-ATPase domain"/>
    <property type="match status" value="1"/>
</dbReference>
<dbReference type="PANTHER" id="PTHR45766">
    <property type="entry name" value="DNA ANNEALING HELICASE AND ENDONUCLEASE ZRANB3 FAMILY MEMBER"/>
    <property type="match status" value="1"/>
</dbReference>
<dbReference type="SUPFAM" id="SSF52540">
    <property type="entry name" value="P-loop containing nucleoside triphosphate hydrolases"/>
    <property type="match status" value="2"/>
</dbReference>
<organism evidence="7">
    <name type="scientific">uncultured Caudovirales phage</name>
    <dbReference type="NCBI Taxonomy" id="2100421"/>
    <lineage>
        <taxon>Viruses</taxon>
        <taxon>Duplodnaviria</taxon>
        <taxon>Heunggongvirae</taxon>
        <taxon>Uroviricota</taxon>
        <taxon>Caudoviricetes</taxon>
        <taxon>Peduoviridae</taxon>
        <taxon>Maltschvirus</taxon>
        <taxon>Maltschvirus maltsch</taxon>
    </lineage>
</organism>
<dbReference type="PANTHER" id="PTHR45766:SF6">
    <property type="entry name" value="SWI_SNF-RELATED MATRIX-ASSOCIATED ACTIN-DEPENDENT REGULATOR OF CHROMATIN SUBFAMILY A-LIKE PROTEIN 1"/>
    <property type="match status" value="1"/>
</dbReference>
<dbReference type="PROSITE" id="PS51194">
    <property type="entry name" value="HELICASE_CTER"/>
    <property type="match status" value="1"/>
</dbReference>
<dbReference type="InterPro" id="IPR001650">
    <property type="entry name" value="Helicase_C-like"/>
</dbReference>
<dbReference type="GO" id="GO:0006281">
    <property type="term" value="P:DNA repair"/>
    <property type="evidence" value="ECO:0007669"/>
    <property type="project" value="TreeGrafter"/>
</dbReference>
<dbReference type="EMBL" id="LR796633">
    <property type="protein sequence ID" value="CAB4156349.1"/>
    <property type="molecule type" value="Genomic_DNA"/>
</dbReference>
<dbReference type="SMART" id="SM00487">
    <property type="entry name" value="DEXDc"/>
    <property type="match status" value="1"/>
</dbReference>
<proteinExistence type="predicted"/>
<dbReference type="GO" id="GO:0031297">
    <property type="term" value="P:replication fork processing"/>
    <property type="evidence" value="ECO:0007669"/>
    <property type="project" value="TreeGrafter"/>
</dbReference>
<dbReference type="CDD" id="cd18793">
    <property type="entry name" value="SF2_C_SNF"/>
    <property type="match status" value="1"/>
</dbReference>
<protein>
    <submittedName>
        <fullName evidence="7">HepA Superfamily II DNA/RNA helicases, SNF2 family</fullName>
    </submittedName>
</protein>
<feature type="domain" description="Helicase C-terminal" evidence="3">
    <location>
        <begin position="392"/>
        <end position="539"/>
    </location>
</feature>
<dbReference type="InterPro" id="IPR014001">
    <property type="entry name" value="Helicase_ATP-bd"/>
</dbReference>
<dbReference type="EMBL" id="LR797372">
    <property type="protein sequence ID" value="CAB4210750.1"/>
    <property type="molecule type" value="Genomic_DNA"/>
</dbReference>
<dbReference type="InterPro" id="IPR038718">
    <property type="entry name" value="SNF2-like_sf"/>
</dbReference>
<reference evidence="7" key="1">
    <citation type="submission" date="2020-05" db="EMBL/GenBank/DDBJ databases">
        <authorList>
            <person name="Chiriac C."/>
            <person name="Salcher M."/>
            <person name="Ghai R."/>
            <person name="Kavagutti S V."/>
        </authorList>
    </citation>
    <scope>NUCLEOTIDE SEQUENCE</scope>
</reference>
<keyword evidence="7" id="KW-0067">ATP-binding</keyword>
<keyword evidence="1" id="KW-0378">Hydrolase</keyword>
<dbReference type="SMART" id="SM00490">
    <property type="entry name" value="HELICc"/>
    <property type="match status" value="1"/>
</dbReference>